<feature type="region of interest" description="Disordered" evidence="1">
    <location>
        <begin position="230"/>
        <end position="252"/>
    </location>
</feature>
<sequence>MKRVADTATLAHGCTMADIDALARRAALYRHSTLIDPEEAVAIAWLAIVEDLYTEESTPTRFDLIVAGTRALSGEIKRMISYHGINAGTTRDQANGSAAPKIQQYWSAHHNHAEGDFTERVAERLTLPVVLSVLTAKQYDVIATLAAFDGDTTAAAKALGMEKPAYLSTLRRGRHQILAVWHEHETPHSQVRVLDPSKCYNGHDRAEHSIQGPNGKWACLKCRSKNAVRHSRNHRERQKTAALWAETYSSPT</sequence>
<evidence type="ECO:0000313" key="3">
    <source>
        <dbReference type="Proteomes" id="UP000198649"/>
    </source>
</evidence>
<dbReference type="AlphaFoldDB" id="A0A1I3KFC3"/>
<accession>A0A1I3KFC3</accession>
<protein>
    <submittedName>
        <fullName evidence="2">Uncharacterized protein</fullName>
    </submittedName>
</protein>
<dbReference type="EMBL" id="FOQG01000012">
    <property type="protein sequence ID" value="SFI71192.1"/>
    <property type="molecule type" value="Genomic_DNA"/>
</dbReference>
<organism evidence="2 3">
    <name type="scientific">Nocardioides psychrotolerans</name>
    <dbReference type="NCBI Taxonomy" id="1005945"/>
    <lineage>
        <taxon>Bacteria</taxon>
        <taxon>Bacillati</taxon>
        <taxon>Actinomycetota</taxon>
        <taxon>Actinomycetes</taxon>
        <taxon>Propionibacteriales</taxon>
        <taxon>Nocardioidaceae</taxon>
        <taxon>Nocardioides</taxon>
    </lineage>
</organism>
<evidence type="ECO:0000256" key="1">
    <source>
        <dbReference type="SAM" id="MobiDB-lite"/>
    </source>
</evidence>
<name>A0A1I3KFC3_9ACTN</name>
<proteinExistence type="predicted"/>
<keyword evidence="3" id="KW-1185">Reference proteome</keyword>
<gene>
    <name evidence="2" type="ORF">SAMN05216561_11224</name>
</gene>
<reference evidence="2 3" key="1">
    <citation type="submission" date="2016-10" db="EMBL/GenBank/DDBJ databases">
        <authorList>
            <person name="de Groot N.N."/>
        </authorList>
    </citation>
    <scope>NUCLEOTIDE SEQUENCE [LARGE SCALE GENOMIC DNA]</scope>
    <source>
        <strain evidence="2 3">CGMCC 1.11156</strain>
    </source>
</reference>
<evidence type="ECO:0000313" key="2">
    <source>
        <dbReference type="EMBL" id="SFI71192.1"/>
    </source>
</evidence>
<dbReference type="Proteomes" id="UP000198649">
    <property type="component" value="Unassembled WGS sequence"/>
</dbReference>